<sequence length="318" mass="36095">MSIGQYRFRWVLAPVFLLVTWVCRAQGPAEPLNDAYRRLVELDDATLSLPRNERLQRLADAYDTGFAPAVNASHLIDVSAEDLEILSQASQRLAYYTKDERYLHDMIKVMDAYGSSAGPDAVKRYHQTLLQFRRFAEAKRLALHHPDLAFEPVPDVVRAASAVRPNAYAIDQDKRRLREIQVPLRGDTLVVVVLPHCRFSVRAMDDLRHHPLLRGVTLVWLAPVGLRLDYELFETWNKTHTDQSIVLARHTADWSMIDSWGTPTFYLIHDGKVVANFSGWPQEGNWTQLQVLLAKRSEGRIESAATADSDVGQSTPVK</sequence>
<keyword evidence="2" id="KW-1185">Reference proteome</keyword>
<evidence type="ECO:0000313" key="1">
    <source>
        <dbReference type="EMBL" id="PPU97804.1"/>
    </source>
</evidence>
<gene>
    <name evidence="1" type="ORF">XpopCFBP1817_04925</name>
</gene>
<dbReference type="AlphaFoldDB" id="A0A2S7EXC7"/>
<dbReference type="OrthoDB" id="6053168at2"/>
<evidence type="ECO:0008006" key="3">
    <source>
        <dbReference type="Google" id="ProtNLM"/>
    </source>
</evidence>
<proteinExistence type="predicted"/>
<comment type="caution">
    <text evidence="1">The sequence shown here is derived from an EMBL/GenBank/DDBJ whole genome shotgun (WGS) entry which is preliminary data.</text>
</comment>
<evidence type="ECO:0000313" key="2">
    <source>
        <dbReference type="Proteomes" id="UP000239939"/>
    </source>
</evidence>
<protein>
    <recommendedName>
        <fullName evidence="3">Thioredoxin domain-containing protein</fullName>
    </recommendedName>
</protein>
<name>A0A2S7EXC7_9XANT</name>
<organism evidence="1 2">
    <name type="scientific">Xanthomonas populi</name>
    <dbReference type="NCBI Taxonomy" id="53414"/>
    <lineage>
        <taxon>Bacteria</taxon>
        <taxon>Pseudomonadati</taxon>
        <taxon>Pseudomonadota</taxon>
        <taxon>Gammaproteobacteria</taxon>
        <taxon>Lysobacterales</taxon>
        <taxon>Lysobacteraceae</taxon>
        <taxon>Xanthomonas</taxon>
    </lineage>
</organism>
<dbReference type="RefSeq" id="WP_128416252.1">
    <property type="nucleotide sequence ID" value="NZ_MDEJ01000019.1"/>
</dbReference>
<dbReference type="Proteomes" id="UP000239939">
    <property type="component" value="Unassembled WGS sequence"/>
</dbReference>
<reference evidence="2" key="1">
    <citation type="submission" date="2016-08" db="EMBL/GenBank/DDBJ databases">
        <authorList>
            <person name="Merda D."/>
            <person name="Briand M."/>
            <person name="Taghouti G."/>
            <person name="Carrere S."/>
            <person name="Gouzy J."/>
            <person name="Portier P."/>
            <person name="Jacques M.-A."/>
            <person name="Fischer-Le Saux M."/>
        </authorList>
    </citation>
    <scope>NUCLEOTIDE SEQUENCE [LARGE SCALE GENOMIC DNA]</scope>
    <source>
        <strain evidence="2">CFBP1817</strain>
    </source>
</reference>
<dbReference type="EMBL" id="MDEJ01000019">
    <property type="protein sequence ID" value="PPU97804.1"/>
    <property type="molecule type" value="Genomic_DNA"/>
</dbReference>
<accession>A0A2S7EXC7</accession>